<organism evidence="3 4">
    <name type="scientific">Streptomyces qinzhouensis</name>
    <dbReference type="NCBI Taxonomy" id="2599401"/>
    <lineage>
        <taxon>Bacteria</taxon>
        <taxon>Bacillati</taxon>
        <taxon>Actinomycetota</taxon>
        <taxon>Actinomycetes</taxon>
        <taxon>Kitasatosporales</taxon>
        <taxon>Streptomycetaceae</taxon>
        <taxon>Streptomyces</taxon>
    </lineage>
</organism>
<comment type="similarity">
    <text evidence="1">Belongs to the TolB family.</text>
</comment>
<dbReference type="KEGG" id="sqz:FQU76_29885"/>
<name>A0A5B8IN29_9ACTN</name>
<dbReference type="SUPFAM" id="SSF82171">
    <property type="entry name" value="DPP6 N-terminal domain-like"/>
    <property type="match status" value="1"/>
</dbReference>
<evidence type="ECO:0000256" key="2">
    <source>
        <dbReference type="SAM" id="SignalP"/>
    </source>
</evidence>
<keyword evidence="2" id="KW-0732">Signal</keyword>
<dbReference type="Proteomes" id="UP000320580">
    <property type="component" value="Chromosome"/>
</dbReference>
<evidence type="ECO:0000313" key="4">
    <source>
        <dbReference type="Proteomes" id="UP000320580"/>
    </source>
</evidence>
<gene>
    <name evidence="3" type="ORF">FQU76_29885</name>
</gene>
<feature type="signal peptide" evidence="2">
    <location>
        <begin position="1"/>
        <end position="28"/>
    </location>
</feature>
<evidence type="ECO:0000313" key="3">
    <source>
        <dbReference type="EMBL" id="QDY80042.1"/>
    </source>
</evidence>
<proteinExistence type="inferred from homology"/>
<feature type="chain" id="PRO_5022916513" evidence="2">
    <location>
        <begin position="29"/>
        <end position="410"/>
    </location>
</feature>
<dbReference type="AlphaFoldDB" id="A0A5B8IN29"/>
<keyword evidence="4" id="KW-1185">Reference proteome</keyword>
<sequence length="410" mass="43068">MRGLLPAVTRVLGACLLATLLPMGTASATPGGGGVTERISVAADGTQGNGPSFVSVISRNGRYVAFMSQTTNLVPGPVPPWGLHSTYLRDRQTGTVERVVSQGHPADVHDFSASGNLMLIKAHGGIHVRDLSTGHTQRVDLGLGEFTGGSPQFPRISGSGRYVVFIQSRPQGSTAAEASRIYVRDLQASTTQWVSHPNTSTETYYAGSPVISDDGQRIAYTSFRYLPEGTSKGHAYLLDRSTGERQMVDVSQNGPTPERTIRGLSLSADGGLVLFNRSDGSQVTADDQYSRSFIRNLATGITRPIPATGPQTGAGNGSLSADGRFALYEVGFPASPGPWQLHIRNLETGEVESVSTAMDGGPASDHSTPGWVSITGDGRTVAFVSGATNLVPGDTNAAPDIFVRTLPPTS</sequence>
<reference evidence="3 4" key="1">
    <citation type="submission" date="2019-07" db="EMBL/GenBank/DDBJ databases">
        <authorList>
            <person name="Zhu P."/>
        </authorList>
    </citation>
    <scope>NUCLEOTIDE SEQUENCE [LARGE SCALE GENOMIC DNA]</scope>
    <source>
        <strain evidence="3 4">SSL-25</strain>
    </source>
</reference>
<dbReference type="Pfam" id="PF07676">
    <property type="entry name" value="PD40"/>
    <property type="match status" value="1"/>
</dbReference>
<protein>
    <submittedName>
        <fullName evidence="3">Uncharacterized protein</fullName>
    </submittedName>
</protein>
<dbReference type="Gene3D" id="2.120.10.30">
    <property type="entry name" value="TolB, C-terminal domain"/>
    <property type="match status" value="2"/>
</dbReference>
<dbReference type="PANTHER" id="PTHR36842">
    <property type="entry name" value="PROTEIN TOLB HOMOLOG"/>
    <property type="match status" value="1"/>
</dbReference>
<dbReference type="InterPro" id="IPR011659">
    <property type="entry name" value="WD40"/>
</dbReference>
<evidence type="ECO:0000256" key="1">
    <source>
        <dbReference type="ARBA" id="ARBA00009820"/>
    </source>
</evidence>
<dbReference type="InterPro" id="IPR011042">
    <property type="entry name" value="6-blade_b-propeller_TolB-like"/>
</dbReference>
<dbReference type="OrthoDB" id="39703at2"/>
<dbReference type="EMBL" id="CP042266">
    <property type="protein sequence ID" value="QDY80042.1"/>
    <property type="molecule type" value="Genomic_DNA"/>
</dbReference>
<accession>A0A5B8IN29</accession>